<evidence type="ECO:0008006" key="3">
    <source>
        <dbReference type="Google" id="ProtNLM"/>
    </source>
</evidence>
<dbReference type="AlphaFoldDB" id="A0A0G4EWL1"/>
<protein>
    <recommendedName>
        <fullName evidence="3">Potassium channel tetramerisation-type BTB domain-containing protein</fullName>
    </recommendedName>
</protein>
<dbReference type="VEuPathDB" id="CryptoDB:Vbra_13598"/>
<organism evidence="1 2">
    <name type="scientific">Vitrella brassicaformis (strain CCMP3155)</name>
    <dbReference type="NCBI Taxonomy" id="1169540"/>
    <lineage>
        <taxon>Eukaryota</taxon>
        <taxon>Sar</taxon>
        <taxon>Alveolata</taxon>
        <taxon>Colpodellida</taxon>
        <taxon>Vitrellaceae</taxon>
        <taxon>Vitrella</taxon>
    </lineage>
</organism>
<accession>A0A0G4EWL1</accession>
<dbReference type="InParanoid" id="A0A0G4EWL1"/>
<evidence type="ECO:0000313" key="2">
    <source>
        <dbReference type="Proteomes" id="UP000041254"/>
    </source>
</evidence>
<proteinExistence type="predicted"/>
<keyword evidence="2" id="KW-1185">Reference proteome</keyword>
<evidence type="ECO:0000313" key="1">
    <source>
        <dbReference type="EMBL" id="CEM02449.1"/>
    </source>
</evidence>
<dbReference type="EMBL" id="CDMY01000326">
    <property type="protein sequence ID" value="CEM02449.1"/>
    <property type="molecule type" value="Genomic_DNA"/>
</dbReference>
<reference evidence="1 2" key="1">
    <citation type="submission" date="2014-11" db="EMBL/GenBank/DDBJ databases">
        <authorList>
            <person name="Zhu J."/>
            <person name="Qi W."/>
            <person name="Song R."/>
        </authorList>
    </citation>
    <scope>NUCLEOTIDE SEQUENCE [LARGE SCALE GENOMIC DNA]</scope>
</reference>
<name>A0A0G4EWL1_VITBC</name>
<gene>
    <name evidence="1" type="ORF">Vbra_13598</name>
</gene>
<sequence>MHCALSISCASGMSRRRLHFSSSLSILRLKPNKYDKDFNELTMLLTHVTPCYQNQQNQQQQNTAAATNSSAAGKSLRVCHVYRQLTVTEPLDGEIEINVGGTVLCVPRKPLLLPGVSDSFIAYLLLHHLDGLPKDTEGRPFLDADPIYMDWLFNEIANVGVADAQAETHEIKLTGDHSTDSASLFWHEILFANKTDLNITRQDRQDTAIDDASSTGTPLNALDRSAASVEKALDDIKTAVQQVMDEHQQLLKFHRVMGPFLKSADGKGNEIRSVRVMGRTVSTTESTLALIGTDKRPTPLSTTLGR</sequence>
<dbReference type="PhylomeDB" id="A0A0G4EWL1"/>
<dbReference type="Proteomes" id="UP000041254">
    <property type="component" value="Unassembled WGS sequence"/>
</dbReference>